<comment type="caution">
    <text evidence="18">The sequence shown here is derived from an EMBL/GenBank/DDBJ whole genome shotgun (WGS) entry which is preliminary data.</text>
</comment>
<feature type="binding site" evidence="15">
    <location>
        <begin position="250"/>
        <end position="252"/>
    </location>
    <ligand>
        <name>substrate</name>
    </ligand>
</feature>
<evidence type="ECO:0000256" key="1">
    <source>
        <dbReference type="ARBA" id="ARBA00001772"/>
    </source>
</evidence>
<feature type="binding site" evidence="15">
    <location>
        <position position="149"/>
    </location>
    <ligand>
        <name>substrate</name>
    </ligand>
</feature>
<feature type="domain" description="PDZ" evidence="17">
    <location>
        <begin position="418"/>
        <end position="491"/>
    </location>
</feature>
<dbReference type="EC" id="3.4.21.107" evidence="4"/>
<dbReference type="Pfam" id="PF13180">
    <property type="entry name" value="PDZ_2"/>
    <property type="match status" value="1"/>
</dbReference>
<dbReference type="InterPro" id="IPR009003">
    <property type="entry name" value="Peptidase_S1_PA"/>
</dbReference>
<dbReference type="SUPFAM" id="SSF50494">
    <property type="entry name" value="Trypsin-like serine proteases"/>
    <property type="match status" value="1"/>
</dbReference>
<dbReference type="Pfam" id="PF13365">
    <property type="entry name" value="Trypsin_2"/>
    <property type="match status" value="1"/>
</dbReference>
<sequence>MNTRFLARSAVVVAVAAALSAGYVAGTRHAEPPQIISPAQAAALMPAEAAAKTGIPDFSGLVETYGPAVVNISAKHVVKASARRGGGAQQLPIDPSDPFYQFFKHFYGQVPGMGGGGGGGGGQADDTPSTSLGSGFIVSPDGYILTNAHVIDGANVVTVKLTDKREYRAKVIGADKQSDVAVLKIDASGLPTVKIGDPQQSKVGQWVVAIGSPYGFDNTVTSGIISAKSRALPDENYTPFIQTDVPVNPGNSGGPLFNLQGEVIGINSMIYSQTGGFQGLSFAIPINEAIKVKDELVKTGHVSRGRLGVAVQGLDQTLASSFGLQKPDGALVSSVDPKGPAAKAGLQPGDVILSVNGTPVQDSTMLPGQIASLKPGTKADLQIWRDKARKDVTVTLTSLADSQQVAGNDEPAEQGRLGVAVRQLSPQERAGSSLTHGLVVQQATGPAANAGIQPGDVILAVNGRPVTSPEQLRDAVKNAGNSLALLIQRDDAQIFVPVDLS</sequence>
<dbReference type="PANTHER" id="PTHR22939:SF130">
    <property type="entry name" value="PERIPLASMIC SERINE ENDOPROTEASE DEGP-LIKE-RELATED"/>
    <property type="match status" value="1"/>
</dbReference>
<evidence type="ECO:0000256" key="9">
    <source>
        <dbReference type="ARBA" id="ARBA00022764"/>
    </source>
</evidence>
<feature type="domain" description="PDZ" evidence="17">
    <location>
        <begin position="296"/>
        <end position="387"/>
    </location>
</feature>
<dbReference type="FunFam" id="2.40.10.120:FF:000007">
    <property type="entry name" value="Periplasmic serine endoprotease DegP-like"/>
    <property type="match status" value="1"/>
</dbReference>
<keyword evidence="7 16" id="KW-0732">Signal</keyword>
<dbReference type="Gene3D" id="2.30.42.10">
    <property type="match status" value="2"/>
</dbReference>
<dbReference type="RefSeq" id="WP_036049373.1">
    <property type="nucleotide sequence ID" value="NZ_CADEVY010000003.1"/>
</dbReference>
<dbReference type="SMART" id="SM00228">
    <property type="entry name" value="PDZ"/>
    <property type="match status" value="2"/>
</dbReference>
<dbReference type="GO" id="GO:0042597">
    <property type="term" value="C:periplasmic space"/>
    <property type="evidence" value="ECO:0007669"/>
    <property type="project" value="UniProtKB-SubCell"/>
</dbReference>
<dbReference type="InterPro" id="IPR001940">
    <property type="entry name" value="Peptidase_S1C"/>
</dbReference>
<comment type="subcellular location">
    <subcellularLocation>
        <location evidence="2">Periplasm</location>
    </subcellularLocation>
</comment>
<dbReference type="InterPro" id="IPR036034">
    <property type="entry name" value="PDZ_sf"/>
</dbReference>
<keyword evidence="12" id="KW-0346">Stress response</keyword>
<evidence type="ECO:0000313" key="18">
    <source>
        <dbReference type="EMBL" id="KGC17958.1"/>
    </source>
</evidence>
<evidence type="ECO:0000256" key="16">
    <source>
        <dbReference type="SAM" id="SignalP"/>
    </source>
</evidence>
<evidence type="ECO:0000256" key="5">
    <source>
        <dbReference type="ARBA" id="ARBA00013958"/>
    </source>
</evidence>
<dbReference type="InterPro" id="IPR011782">
    <property type="entry name" value="Pept_S1C_Do"/>
</dbReference>
<dbReference type="Pfam" id="PF17820">
    <property type="entry name" value="PDZ_6"/>
    <property type="match status" value="1"/>
</dbReference>
<keyword evidence="9" id="KW-0574">Periplasm</keyword>
<feature type="chain" id="PRO_5043531405" description="Probable periplasmic serine endoprotease DegP-like" evidence="16">
    <location>
        <begin position="31"/>
        <end position="501"/>
    </location>
</feature>
<dbReference type="Proteomes" id="UP000029590">
    <property type="component" value="Unassembled WGS sequence"/>
</dbReference>
<evidence type="ECO:0000256" key="2">
    <source>
        <dbReference type="ARBA" id="ARBA00004418"/>
    </source>
</evidence>
<dbReference type="PRINTS" id="PR00834">
    <property type="entry name" value="PROTEASES2C"/>
</dbReference>
<feature type="active site" description="Charge relay system" evidence="14">
    <location>
        <position position="179"/>
    </location>
</feature>
<dbReference type="Gene3D" id="2.40.10.120">
    <property type="match status" value="1"/>
</dbReference>
<accession>A0AAW3F9E0</accession>
<protein>
    <recommendedName>
        <fullName evidence="5">Probable periplasmic serine endoprotease DegP-like</fullName>
        <ecNumber evidence="4">3.4.21.107</ecNumber>
    </recommendedName>
    <alternativeName>
        <fullName evidence="13">Protease Do</fullName>
    </alternativeName>
</protein>
<dbReference type="AlphaFoldDB" id="A0AAW3F9E0"/>
<keyword evidence="8" id="KW-0677">Repeat</keyword>
<keyword evidence="11" id="KW-0720">Serine protease</keyword>
<name>A0AAW3F9E0_BURGA</name>
<dbReference type="InterPro" id="IPR001478">
    <property type="entry name" value="PDZ"/>
</dbReference>
<dbReference type="PROSITE" id="PS50106">
    <property type="entry name" value="PDZ"/>
    <property type="match status" value="2"/>
</dbReference>
<evidence type="ECO:0000256" key="13">
    <source>
        <dbReference type="ARBA" id="ARBA00032850"/>
    </source>
</evidence>
<evidence type="ECO:0000256" key="14">
    <source>
        <dbReference type="PIRSR" id="PIRSR611782-1"/>
    </source>
</evidence>
<feature type="signal peptide" evidence="16">
    <location>
        <begin position="1"/>
        <end position="30"/>
    </location>
</feature>
<evidence type="ECO:0000256" key="11">
    <source>
        <dbReference type="ARBA" id="ARBA00022825"/>
    </source>
</evidence>
<dbReference type="PANTHER" id="PTHR22939">
    <property type="entry name" value="SERINE PROTEASE FAMILY S1C HTRA-RELATED"/>
    <property type="match status" value="1"/>
</dbReference>
<evidence type="ECO:0000256" key="7">
    <source>
        <dbReference type="ARBA" id="ARBA00022729"/>
    </source>
</evidence>
<feature type="binding site" evidence="15">
    <location>
        <position position="179"/>
    </location>
    <ligand>
        <name>substrate</name>
    </ligand>
</feature>
<keyword evidence="10" id="KW-0378">Hydrolase</keyword>
<dbReference type="EMBL" id="JPGG01000015">
    <property type="protein sequence ID" value="KGC17958.1"/>
    <property type="molecule type" value="Genomic_DNA"/>
</dbReference>
<evidence type="ECO:0000256" key="12">
    <source>
        <dbReference type="ARBA" id="ARBA00023016"/>
    </source>
</evidence>
<evidence type="ECO:0000256" key="8">
    <source>
        <dbReference type="ARBA" id="ARBA00022737"/>
    </source>
</evidence>
<organism evidence="18 19">
    <name type="scientific">Burkholderia gladioli</name>
    <name type="common">Pseudomonas marginata</name>
    <name type="synonym">Phytomonas marginata</name>
    <dbReference type="NCBI Taxonomy" id="28095"/>
    <lineage>
        <taxon>Bacteria</taxon>
        <taxon>Pseudomonadati</taxon>
        <taxon>Pseudomonadota</taxon>
        <taxon>Betaproteobacteria</taxon>
        <taxon>Burkholderiales</taxon>
        <taxon>Burkholderiaceae</taxon>
        <taxon>Burkholderia</taxon>
    </lineage>
</organism>
<evidence type="ECO:0000256" key="15">
    <source>
        <dbReference type="PIRSR" id="PIRSR611782-2"/>
    </source>
</evidence>
<comment type="similarity">
    <text evidence="3">Belongs to the peptidase S1C family.</text>
</comment>
<evidence type="ECO:0000256" key="3">
    <source>
        <dbReference type="ARBA" id="ARBA00010541"/>
    </source>
</evidence>
<evidence type="ECO:0000259" key="17">
    <source>
        <dbReference type="PROSITE" id="PS50106"/>
    </source>
</evidence>
<evidence type="ECO:0000256" key="4">
    <source>
        <dbReference type="ARBA" id="ARBA00013035"/>
    </source>
</evidence>
<evidence type="ECO:0000256" key="6">
    <source>
        <dbReference type="ARBA" id="ARBA00022670"/>
    </source>
</evidence>
<dbReference type="GO" id="GO:0004252">
    <property type="term" value="F:serine-type endopeptidase activity"/>
    <property type="evidence" value="ECO:0007669"/>
    <property type="project" value="InterPro"/>
</dbReference>
<feature type="active site" description="Charge relay system" evidence="14">
    <location>
        <position position="252"/>
    </location>
</feature>
<evidence type="ECO:0000313" key="19">
    <source>
        <dbReference type="Proteomes" id="UP000029590"/>
    </source>
</evidence>
<feature type="active site" description="Charge relay system" evidence="14">
    <location>
        <position position="149"/>
    </location>
</feature>
<dbReference type="KEGG" id="bgo:BM43_809"/>
<gene>
    <name evidence="18" type="ORF">DM48_4836</name>
</gene>
<proteinExistence type="inferred from homology"/>
<dbReference type="InterPro" id="IPR041489">
    <property type="entry name" value="PDZ_6"/>
</dbReference>
<dbReference type="CDD" id="cd10839">
    <property type="entry name" value="cpPDZ1_DegP-like"/>
    <property type="match status" value="1"/>
</dbReference>
<dbReference type="SUPFAM" id="SSF50156">
    <property type="entry name" value="PDZ domain-like"/>
    <property type="match status" value="2"/>
</dbReference>
<keyword evidence="6" id="KW-0645">Protease</keyword>
<dbReference type="NCBIfam" id="TIGR02037">
    <property type="entry name" value="degP_htrA_DO"/>
    <property type="match status" value="1"/>
</dbReference>
<dbReference type="GO" id="GO:0006508">
    <property type="term" value="P:proteolysis"/>
    <property type="evidence" value="ECO:0007669"/>
    <property type="project" value="UniProtKB-KW"/>
</dbReference>
<comment type="catalytic activity">
    <reaction evidence="1">
        <text>Acts on substrates that are at least partially unfolded. The cleavage site P1 residue is normally between a pair of hydrophobic residues, such as Val-|-Val.</text>
        <dbReference type="EC" id="3.4.21.107"/>
    </reaction>
</comment>
<reference evidence="18 19" key="1">
    <citation type="submission" date="2014-04" db="EMBL/GenBank/DDBJ databases">
        <authorList>
            <person name="Bishop-Lilly K.A."/>
            <person name="Broomall S.M."/>
            <person name="Chain P.S."/>
            <person name="Chertkov O."/>
            <person name="Coyne S.R."/>
            <person name="Daligault H.E."/>
            <person name="Davenport K.W."/>
            <person name="Erkkila T."/>
            <person name="Frey K.G."/>
            <person name="Gibbons H.S."/>
            <person name="Gu W."/>
            <person name="Jaissle J."/>
            <person name="Johnson S.L."/>
            <person name="Koroleva G.I."/>
            <person name="Ladner J.T."/>
            <person name="Lo C.-C."/>
            <person name="Minogue T.D."/>
            <person name="Munk C."/>
            <person name="Palacios G.F."/>
            <person name="Redden C.L."/>
            <person name="Rosenzweig C.N."/>
            <person name="Scholz M.B."/>
            <person name="Teshima H."/>
            <person name="Xu Y."/>
        </authorList>
    </citation>
    <scope>NUCLEOTIDE SEQUENCE [LARGE SCALE GENOMIC DNA]</scope>
    <source>
        <strain evidence="19">gladioli</strain>
    </source>
</reference>
<evidence type="ECO:0000256" key="10">
    <source>
        <dbReference type="ARBA" id="ARBA00022801"/>
    </source>
</evidence>